<dbReference type="Proteomes" id="UP000799437">
    <property type="component" value="Unassembled WGS sequence"/>
</dbReference>
<dbReference type="GeneID" id="54483829"/>
<dbReference type="AlphaFoldDB" id="A0A6A6W5P9"/>
<keyword evidence="2" id="KW-1185">Reference proteome</keyword>
<evidence type="ECO:0000313" key="2">
    <source>
        <dbReference type="Proteomes" id="UP000799437"/>
    </source>
</evidence>
<reference evidence="1" key="1">
    <citation type="journal article" date="2020" name="Stud. Mycol.">
        <title>101 Dothideomycetes genomes: a test case for predicting lifestyles and emergence of pathogens.</title>
        <authorList>
            <person name="Haridas S."/>
            <person name="Albert R."/>
            <person name="Binder M."/>
            <person name="Bloem J."/>
            <person name="Labutti K."/>
            <person name="Salamov A."/>
            <person name="Andreopoulos B."/>
            <person name="Baker S."/>
            <person name="Barry K."/>
            <person name="Bills G."/>
            <person name="Bluhm B."/>
            <person name="Cannon C."/>
            <person name="Castanera R."/>
            <person name="Culley D."/>
            <person name="Daum C."/>
            <person name="Ezra D."/>
            <person name="Gonzalez J."/>
            <person name="Henrissat B."/>
            <person name="Kuo A."/>
            <person name="Liang C."/>
            <person name="Lipzen A."/>
            <person name="Lutzoni F."/>
            <person name="Magnuson J."/>
            <person name="Mondo S."/>
            <person name="Nolan M."/>
            <person name="Ohm R."/>
            <person name="Pangilinan J."/>
            <person name="Park H.-J."/>
            <person name="Ramirez L."/>
            <person name="Alfaro M."/>
            <person name="Sun H."/>
            <person name="Tritt A."/>
            <person name="Yoshinaga Y."/>
            <person name="Zwiers L.-H."/>
            <person name="Turgeon B."/>
            <person name="Goodwin S."/>
            <person name="Spatafora J."/>
            <person name="Crous P."/>
            <person name="Grigoriev I."/>
        </authorList>
    </citation>
    <scope>NUCLEOTIDE SEQUENCE</scope>
    <source>
        <strain evidence="1">CBS 121739</strain>
    </source>
</reference>
<protein>
    <recommendedName>
        <fullName evidence="3">F-box domain-containing protein</fullName>
    </recommendedName>
</protein>
<dbReference type="OrthoDB" id="5395234at2759"/>
<dbReference type="InterPro" id="IPR036047">
    <property type="entry name" value="F-box-like_dom_sf"/>
</dbReference>
<name>A0A6A6W5P9_9PEZI</name>
<evidence type="ECO:0000313" key="1">
    <source>
        <dbReference type="EMBL" id="KAF2756887.1"/>
    </source>
</evidence>
<proteinExistence type="predicted"/>
<organism evidence="1 2">
    <name type="scientific">Pseudovirgaria hyperparasitica</name>
    <dbReference type="NCBI Taxonomy" id="470096"/>
    <lineage>
        <taxon>Eukaryota</taxon>
        <taxon>Fungi</taxon>
        <taxon>Dikarya</taxon>
        <taxon>Ascomycota</taxon>
        <taxon>Pezizomycotina</taxon>
        <taxon>Dothideomycetes</taxon>
        <taxon>Dothideomycetes incertae sedis</taxon>
        <taxon>Acrospermales</taxon>
        <taxon>Acrospermaceae</taxon>
        <taxon>Pseudovirgaria</taxon>
    </lineage>
</organism>
<dbReference type="EMBL" id="ML996574">
    <property type="protein sequence ID" value="KAF2756887.1"/>
    <property type="molecule type" value="Genomic_DNA"/>
</dbReference>
<gene>
    <name evidence="1" type="ORF">EJ05DRAFT_46531</name>
</gene>
<sequence>MALSPSYLRLPCELHLLIADALPLTSRCLLRKTCRHMRSVIPDPILSTRLNILPLIYTGPFLQPTQFALEHNILACTSCERIRGLDRFPCSVKLGKEFPRTGEGKIDGAVLDKCWTSKKCVDCMVVSEKVSRNMRGRWVWLGLEKHVFCHECGELGILDPGEGVETWGFCGQRDLRCWECSSRGPDMAE</sequence>
<evidence type="ECO:0008006" key="3">
    <source>
        <dbReference type="Google" id="ProtNLM"/>
    </source>
</evidence>
<dbReference type="SUPFAM" id="SSF81383">
    <property type="entry name" value="F-box domain"/>
    <property type="match status" value="1"/>
</dbReference>
<accession>A0A6A6W5P9</accession>
<dbReference type="RefSeq" id="XP_033599338.1">
    <property type="nucleotide sequence ID" value="XM_033742775.1"/>
</dbReference>